<name>A0AA41VER7_PAPNU</name>
<feature type="non-terminal residue" evidence="2">
    <location>
        <position position="1"/>
    </location>
</feature>
<accession>A0AA41VER7</accession>
<evidence type="ECO:0000313" key="2">
    <source>
        <dbReference type="EMBL" id="MCL7039873.1"/>
    </source>
</evidence>
<dbReference type="PROSITE" id="PS50297">
    <property type="entry name" value="ANK_REP_REGION"/>
    <property type="match status" value="1"/>
</dbReference>
<dbReference type="Proteomes" id="UP001177140">
    <property type="component" value="Unassembled WGS sequence"/>
</dbReference>
<dbReference type="SUPFAM" id="SSF48403">
    <property type="entry name" value="Ankyrin repeat"/>
    <property type="match status" value="1"/>
</dbReference>
<evidence type="ECO:0000256" key="1">
    <source>
        <dbReference type="PROSITE-ProRule" id="PRU00023"/>
    </source>
</evidence>
<dbReference type="AlphaFoldDB" id="A0AA41VER7"/>
<dbReference type="PANTHER" id="PTHR24121:SF21">
    <property type="entry name" value="ANKYRIN REPEAT FAMILY PROTEIN"/>
    <property type="match status" value="1"/>
</dbReference>
<dbReference type="PANTHER" id="PTHR24121">
    <property type="entry name" value="NO MECHANORECEPTOR POTENTIAL C, ISOFORM D-RELATED"/>
    <property type="match status" value="1"/>
</dbReference>
<dbReference type="Gene3D" id="1.25.40.20">
    <property type="entry name" value="Ankyrin repeat-containing domain"/>
    <property type="match status" value="2"/>
</dbReference>
<gene>
    <name evidence="2" type="ORF">MKW94_016096</name>
</gene>
<reference evidence="2" key="1">
    <citation type="submission" date="2022-03" db="EMBL/GenBank/DDBJ databases">
        <title>A functionally conserved STORR gene fusion in Papaver species that diverged 16.8 million years ago.</title>
        <authorList>
            <person name="Catania T."/>
        </authorList>
    </citation>
    <scope>NUCLEOTIDE SEQUENCE</scope>
    <source>
        <strain evidence="2">S-191538</strain>
    </source>
</reference>
<organism evidence="2 3">
    <name type="scientific">Papaver nudicaule</name>
    <name type="common">Iceland poppy</name>
    <dbReference type="NCBI Taxonomy" id="74823"/>
    <lineage>
        <taxon>Eukaryota</taxon>
        <taxon>Viridiplantae</taxon>
        <taxon>Streptophyta</taxon>
        <taxon>Embryophyta</taxon>
        <taxon>Tracheophyta</taxon>
        <taxon>Spermatophyta</taxon>
        <taxon>Magnoliopsida</taxon>
        <taxon>Ranunculales</taxon>
        <taxon>Papaveraceae</taxon>
        <taxon>Papaveroideae</taxon>
        <taxon>Papaver</taxon>
    </lineage>
</organism>
<sequence>MDDNWKLAKDFIGRHPDSVKVPITCGRTALHIAAGAGHSQFVLELIERMPIEALELKDSYDGNTALHLAVIAGLEDAVKAMVQKHENLKRICNKKGLNPLFNAALHVTVEHKEIMIFLCDKMRDEEPSSFQGHSGAQLICNITRAGFYELASKLIQEYPSLATEREEDQNTVLDVLAEKSPAIGRIYSPRHFLVDIMYYNFHREILKAAIFQGLLDQIFEVISHMTKKDMYRFLLSTNFLRSAAKNGSMEIVKKFISTYPDQLWFPHEGKNIFQIAVENRQADIFNYLYDHMNADEKILTTRTLELNGGNILHVAAKIAPPSTLNLFTSPVAQMQSEIRWFK</sequence>
<dbReference type="InterPro" id="IPR036770">
    <property type="entry name" value="Ankyrin_rpt-contain_sf"/>
</dbReference>
<dbReference type="SMART" id="SM00248">
    <property type="entry name" value="ANK"/>
    <property type="match status" value="5"/>
</dbReference>
<comment type="caution">
    <text evidence="2">The sequence shown here is derived from an EMBL/GenBank/DDBJ whole genome shotgun (WGS) entry which is preliminary data.</text>
</comment>
<dbReference type="InterPro" id="IPR002110">
    <property type="entry name" value="Ankyrin_rpt"/>
</dbReference>
<keyword evidence="1" id="KW-0040">ANK repeat</keyword>
<dbReference type="PROSITE" id="PS50088">
    <property type="entry name" value="ANK_REPEAT"/>
    <property type="match status" value="1"/>
</dbReference>
<protein>
    <submittedName>
        <fullName evidence="2">Uncharacterized protein</fullName>
    </submittedName>
</protein>
<keyword evidence="3" id="KW-1185">Reference proteome</keyword>
<dbReference type="EMBL" id="JAJJMA010205844">
    <property type="protein sequence ID" value="MCL7039873.1"/>
    <property type="molecule type" value="Genomic_DNA"/>
</dbReference>
<proteinExistence type="predicted"/>
<evidence type="ECO:0000313" key="3">
    <source>
        <dbReference type="Proteomes" id="UP001177140"/>
    </source>
</evidence>
<dbReference type="Pfam" id="PF12796">
    <property type="entry name" value="Ank_2"/>
    <property type="match status" value="1"/>
</dbReference>
<feature type="repeat" description="ANK" evidence="1">
    <location>
        <begin position="61"/>
        <end position="93"/>
    </location>
</feature>